<dbReference type="PIRSF" id="PIRSF000390">
    <property type="entry name" value="PLP_StrS"/>
    <property type="match status" value="1"/>
</dbReference>
<evidence type="ECO:0000256" key="3">
    <source>
        <dbReference type="ARBA" id="ARBA00022576"/>
    </source>
</evidence>
<dbReference type="OrthoDB" id="9804264at2"/>
<dbReference type="Proteomes" id="UP000253319">
    <property type="component" value="Unassembled WGS sequence"/>
</dbReference>
<evidence type="ECO:0000256" key="11">
    <source>
        <dbReference type="PIRSR" id="PIRSR000390-2"/>
    </source>
</evidence>
<evidence type="ECO:0000313" key="13">
    <source>
        <dbReference type="EMBL" id="RBA29126.1"/>
    </source>
</evidence>
<organism evidence="13 14">
    <name type="scientific">Flavobacterium tibetense</name>
    <dbReference type="NCBI Taxonomy" id="2233533"/>
    <lineage>
        <taxon>Bacteria</taxon>
        <taxon>Pseudomonadati</taxon>
        <taxon>Bacteroidota</taxon>
        <taxon>Flavobacteriia</taxon>
        <taxon>Flavobacteriales</taxon>
        <taxon>Flavobacteriaceae</taxon>
        <taxon>Flavobacterium</taxon>
    </lineage>
</organism>
<evidence type="ECO:0000256" key="12">
    <source>
        <dbReference type="RuleBase" id="RU004508"/>
    </source>
</evidence>
<dbReference type="AlphaFoldDB" id="A0A365P3K4"/>
<dbReference type="PANTHER" id="PTHR30244:SF30">
    <property type="entry name" value="BLR5990 PROTEIN"/>
    <property type="match status" value="1"/>
</dbReference>
<dbReference type="RefSeq" id="WP_113988095.1">
    <property type="nucleotide sequence ID" value="NZ_QLST01000003.1"/>
</dbReference>
<reference evidence="13 14" key="1">
    <citation type="submission" date="2018-06" db="EMBL/GenBank/DDBJ databases">
        <title>Flavobacterium tibetense sp. nov., isolated from a wetland YonghuCo on Tibetan Plateau.</title>
        <authorList>
            <person name="Xing P."/>
            <person name="Phurbu D."/>
            <person name="Lu H."/>
        </authorList>
    </citation>
    <scope>NUCLEOTIDE SEQUENCE [LARGE SCALE GENOMIC DNA]</scope>
    <source>
        <strain evidence="13 14">YH5</strain>
    </source>
</reference>
<evidence type="ECO:0000256" key="8">
    <source>
        <dbReference type="ARBA" id="ARBA00066317"/>
    </source>
</evidence>
<evidence type="ECO:0000256" key="10">
    <source>
        <dbReference type="PIRSR" id="PIRSR000390-1"/>
    </source>
</evidence>
<dbReference type="SUPFAM" id="SSF53383">
    <property type="entry name" value="PLP-dependent transferases"/>
    <property type="match status" value="1"/>
</dbReference>
<comment type="catalytic activity">
    <reaction evidence="7">
        <text>GDP-alpha-D-perosamine + 2-oxoglutarate = GDP-4-dehydro-alpha-D-rhamnose + L-glutamate</text>
        <dbReference type="Rhea" id="RHEA:36779"/>
        <dbReference type="ChEBI" id="CHEBI:16810"/>
        <dbReference type="ChEBI" id="CHEBI:29985"/>
        <dbReference type="ChEBI" id="CHEBI:57964"/>
        <dbReference type="ChEBI" id="CHEBI:73996"/>
        <dbReference type="EC" id="2.6.1.102"/>
    </reaction>
</comment>
<comment type="cofactor">
    <cofactor evidence="1">
        <name>pyridoxal 5'-phosphate</name>
        <dbReference type="ChEBI" id="CHEBI:597326"/>
    </cofactor>
</comment>
<dbReference type="InterPro" id="IPR015424">
    <property type="entry name" value="PyrdxlP-dep_Trfase"/>
</dbReference>
<dbReference type="Gene3D" id="3.40.640.10">
    <property type="entry name" value="Type I PLP-dependent aspartate aminotransferase-like (Major domain)"/>
    <property type="match status" value="1"/>
</dbReference>
<comment type="caution">
    <text evidence="13">The sequence shown here is derived from an EMBL/GenBank/DDBJ whole genome shotgun (WGS) entry which is preliminary data.</text>
</comment>
<protein>
    <recommendedName>
        <fullName evidence="9">GDP-perosamine synthase</fullName>
        <ecNumber evidence="8">2.6.1.102</ecNumber>
    </recommendedName>
</protein>
<evidence type="ECO:0000256" key="6">
    <source>
        <dbReference type="ARBA" id="ARBA00037999"/>
    </source>
</evidence>
<dbReference type="InterPro" id="IPR015422">
    <property type="entry name" value="PyrdxlP-dep_Trfase_small"/>
</dbReference>
<evidence type="ECO:0000256" key="5">
    <source>
        <dbReference type="ARBA" id="ARBA00022898"/>
    </source>
</evidence>
<dbReference type="EC" id="2.6.1.102" evidence="8"/>
<comment type="similarity">
    <text evidence="6 12">Belongs to the DegT/DnrJ/EryC1 family.</text>
</comment>
<dbReference type="InterPro" id="IPR000653">
    <property type="entry name" value="DegT/StrS_aminotransferase"/>
</dbReference>
<evidence type="ECO:0000256" key="1">
    <source>
        <dbReference type="ARBA" id="ARBA00001933"/>
    </source>
</evidence>
<dbReference type="EMBL" id="QLST01000003">
    <property type="protein sequence ID" value="RBA29126.1"/>
    <property type="molecule type" value="Genomic_DNA"/>
</dbReference>
<feature type="modified residue" description="N6-(pyridoxal phosphate)lysine" evidence="11">
    <location>
        <position position="216"/>
    </location>
</feature>
<comment type="pathway">
    <text evidence="2">Bacterial outer membrane biogenesis; LPS O-antigen biosynthesis.</text>
</comment>
<dbReference type="InterPro" id="IPR015421">
    <property type="entry name" value="PyrdxlP-dep_Trfase_major"/>
</dbReference>
<proteinExistence type="inferred from homology"/>
<sequence length="380" mass="43021">MNNTKVISHIREIFNTSENFIPLHAPMFKGNEKAYLENCIDTTFVSSVGKYVDGFEQKLQTYTSIKKAVVCVNGTNSIHLCLEIVGVKPGDEVITQALTFIATANAICYAQAKPVFVDVDKDTMGMSPNALQHFLENNTEIRNDECYNKTSGNRIKACLPMHTFGHACRIKEIAIICSKYNIELVEDAAEAMGSFYEGRHLGNFGKMAAISFNGNKIMTTGGGGAILTNDESLAKKAKYLTTQAKVPHPWEYSHDEIGYNYRMPNINAALGLAQMEQLDFFLERKRVLAMNYKAFFESENIVFFDERPGEKCNFWLNAIILKNREEREEFLKKTNEKGVMTRPIWTLMSKLPMFKNCQHDGLQNSEWLEERVVNIPSSVI</sequence>
<evidence type="ECO:0000256" key="2">
    <source>
        <dbReference type="ARBA" id="ARBA00005125"/>
    </source>
</evidence>
<gene>
    <name evidence="13" type="ORF">DPN68_02885</name>
</gene>
<dbReference type="FunFam" id="3.40.640.10:FF:000090">
    <property type="entry name" value="Pyridoxal phosphate-dependent aminotransferase"/>
    <property type="match status" value="1"/>
</dbReference>
<dbReference type="GO" id="GO:0000271">
    <property type="term" value="P:polysaccharide biosynthetic process"/>
    <property type="evidence" value="ECO:0007669"/>
    <property type="project" value="TreeGrafter"/>
</dbReference>
<accession>A0A365P3K4</accession>
<evidence type="ECO:0000256" key="9">
    <source>
        <dbReference type="ARBA" id="ARBA00074221"/>
    </source>
</evidence>
<evidence type="ECO:0000313" key="14">
    <source>
        <dbReference type="Proteomes" id="UP000253319"/>
    </source>
</evidence>
<feature type="active site" description="Proton acceptor" evidence="10">
    <location>
        <position position="216"/>
    </location>
</feature>
<dbReference type="PANTHER" id="PTHR30244">
    <property type="entry name" value="TRANSAMINASE"/>
    <property type="match status" value="1"/>
</dbReference>
<dbReference type="Pfam" id="PF01041">
    <property type="entry name" value="DegT_DnrJ_EryC1"/>
    <property type="match status" value="1"/>
</dbReference>
<dbReference type="InterPro" id="IPR026385">
    <property type="entry name" value="LegC-like"/>
</dbReference>
<keyword evidence="14" id="KW-1185">Reference proteome</keyword>
<dbReference type="Gene3D" id="3.90.1150.10">
    <property type="entry name" value="Aspartate Aminotransferase, domain 1"/>
    <property type="match status" value="1"/>
</dbReference>
<keyword evidence="5 11" id="KW-0663">Pyridoxal phosphate</keyword>
<dbReference type="GO" id="GO:0030170">
    <property type="term" value="F:pyridoxal phosphate binding"/>
    <property type="evidence" value="ECO:0007669"/>
    <property type="project" value="TreeGrafter"/>
</dbReference>
<keyword evidence="3 13" id="KW-0032">Aminotransferase</keyword>
<name>A0A365P3K4_9FLAO</name>
<dbReference type="NCBIfam" id="TIGR04181">
    <property type="entry name" value="NHT_00031"/>
    <property type="match status" value="1"/>
</dbReference>
<dbReference type="GO" id="GO:0102933">
    <property type="term" value="F:GDP-4-dehydro-6-deoxy-D-mannose-4-aminotransferase activity"/>
    <property type="evidence" value="ECO:0007669"/>
    <property type="project" value="UniProtKB-EC"/>
</dbReference>
<dbReference type="CDD" id="cd00616">
    <property type="entry name" value="AHBA_syn"/>
    <property type="match status" value="1"/>
</dbReference>
<keyword evidence="4 13" id="KW-0808">Transferase</keyword>
<evidence type="ECO:0000256" key="7">
    <source>
        <dbReference type="ARBA" id="ARBA00051587"/>
    </source>
</evidence>
<evidence type="ECO:0000256" key="4">
    <source>
        <dbReference type="ARBA" id="ARBA00022679"/>
    </source>
</evidence>